<accession>A0AAV7RNG8</accession>
<dbReference type="EMBL" id="JANPWB010000009">
    <property type="protein sequence ID" value="KAJ1153146.1"/>
    <property type="molecule type" value="Genomic_DNA"/>
</dbReference>
<dbReference type="AlphaFoldDB" id="A0AAV7RNG8"/>
<organism evidence="1 2">
    <name type="scientific">Pleurodeles waltl</name>
    <name type="common">Iberian ribbed newt</name>
    <dbReference type="NCBI Taxonomy" id="8319"/>
    <lineage>
        <taxon>Eukaryota</taxon>
        <taxon>Metazoa</taxon>
        <taxon>Chordata</taxon>
        <taxon>Craniata</taxon>
        <taxon>Vertebrata</taxon>
        <taxon>Euteleostomi</taxon>
        <taxon>Amphibia</taxon>
        <taxon>Batrachia</taxon>
        <taxon>Caudata</taxon>
        <taxon>Salamandroidea</taxon>
        <taxon>Salamandridae</taxon>
        <taxon>Pleurodelinae</taxon>
        <taxon>Pleurodeles</taxon>
    </lineage>
</organism>
<keyword evidence="2" id="KW-1185">Reference proteome</keyword>
<proteinExistence type="predicted"/>
<feature type="non-terminal residue" evidence="1">
    <location>
        <position position="50"/>
    </location>
</feature>
<name>A0AAV7RNG8_PLEWA</name>
<evidence type="ECO:0000313" key="2">
    <source>
        <dbReference type="Proteomes" id="UP001066276"/>
    </source>
</evidence>
<reference evidence="1" key="1">
    <citation type="journal article" date="2022" name="bioRxiv">
        <title>Sequencing and chromosome-scale assembly of the giantPleurodeles waltlgenome.</title>
        <authorList>
            <person name="Brown T."/>
            <person name="Elewa A."/>
            <person name="Iarovenko S."/>
            <person name="Subramanian E."/>
            <person name="Araus A.J."/>
            <person name="Petzold A."/>
            <person name="Susuki M."/>
            <person name="Suzuki K.-i.T."/>
            <person name="Hayashi T."/>
            <person name="Toyoda A."/>
            <person name="Oliveira C."/>
            <person name="Osipova E."/>
            <person name="Leigh N.D."/>
            <person name="Simon A."/>
            <person name="Yun M.H."/>
        </authorList>
    </citation>
    <scope>NUCLEOTIDE SEQUENCE</scope>
    <source>
        <strain evidence="1">20211129_DDA</strain>
        <tissue evidence="1">Liver</tissue>
    </source>
</reference>
<evidence type="ECO:0000313" key="1">
    <source>
        <dbReference type="EMBL" id="KAJ1153146.1"/>
    </source>
</evidence>
<feature type="non-terminal residue" evidence="1">
    <location>
        <position position="1"/>
    </location>
</feature>
<protein>
    <submittedName>
        <fullName evidence="1">Uncharacterized protein</fullName>
    </submittedName>
</protein>
<dbReference type="Proteomes" id="UP001066276">
    <property type="component" value="Chromosome 5"/>
</dbReference>
<sequence length="50" mass="5614">KPQLKPHRRSSLSACVGHRGIHILDVMDNSTAFNGTTTSKYLKALTNDFW</sequence>
<comment type="caution">
    <text evidence="1">The sequence shown here is derived from an EMBL/GenBank/DDBJ whole genome shotgun (WGS) entry which is preliminary data.</text>
</comment>
<gene>
    <name evidence="1" type="ORF">NDU88_005908</name>
</gene>